<evidence type="ECO:0008006" key="4">
    <source>
        <dbReference type="Google" id="ProtNLM"/>
    </source>
</evidence>
<dbReference type="Pfam" id="PF10677">
    <property type="entry name" value="DUF2490"/>
    <property type="match status" value="1"/>
</dbReference>
<dbReference type="STRING" id="1605367.AFM12_06855"/>
<dbReference type="RefSeq" id="WP_055145761.1">
    <property type="nucleotide sequence ID" value="NZ_JXSZ01000006.1"/>
</dbReference>
<keyword evidence="3" id="KW-1185">Reference proteome</keyword>
<reference evidence="2 3" key="1">
    <citation type="submission" date="2015-07" db="EMBL/GenBank/DDBJ databases">
        <title>The draft genome sequence of Leadbetterella sp. JN14-9.</title>
        <authorList>
            <person name="Liu Y."/>
            <person name="Du J."/>
            <person name="Shao Z."/>
        </authorList>
    </citation>
    <scope>NUCLEOTIDE SEQUENCE [LARGE SCALE GENOMIC DNA]</scope>
    <source>
        <strain evidence="2 3">JN14-9</strain>
    </source>
</reference>
<dbReference type="EMBL" id="LGTQ01000006">
    <property type="protein sequence ID" value="KPM48361.1"/>
    <property type="molecule type" value="Genomic_DNA"/>
</dbReference>
<organism evidence="2 3">
    <name type="scientific">Jiulongibacter sediminis</name>
    <dbReference type="NCBI Taxonomy" id="1605367"/>
    <lineage>
        <taxon>Bacteria</taxon>
        <taxon>Pseudomonadati</taxon>
        <taxon>Bacteroidota</taxon>
        <taxon>Cytophagia</taxon>
        <taxon>Cytophagales</taxon>
        <taxon>Leadbetterellaceae</taxon>
        <taxon>Jiulongibacter</taxon>
    </lineage>
</organism>
<feature type="signal peptide" evidence="1">
    <location>
        <begin position="1"/>
        <end position="19"/>
    </location>
</feature>
<dbReference type="InterPro" id="IPR019619">
    <property type="entry name" value="DUF2490"/>
</dbReference>
<name>A0A0P7BM80_9BACT</name>
<gene>
    <name evidence="2" type="ORF">AFM12_06855</name>
</gene>
<evidence type="ECO:0000256" key="1">
    <source>
        <dbReference type="SAM" id="SignalP"/>
    </source>
</evidence>
<evidence type="ECO:0000313" key="3">
    <source>
        <dbReference type="Proteomes" id="UP000050454"/>
    </source>
</evidence>
<accession>A0A0P7BM80</accession>
<feature type="chain" id="PRO_5006135990" description="Long-chain fatty acid transporter" evidence="1">
    <location>
        <begin position="20"/>
        <end position="241"/>
    </location>
</feature>
<comment type="caution">
    <text evidence="2">The sequence shown here is derived from an EMBL/GenBank/DDBJ whole genome shotgun (WGS) entry which is preliminary data.</text>
</comment>
<dbReference type="Proteomes" id="UP000050454">
    <property type="component" value="Unassembled WGS sequence"/>
</dbReference>
<dbReference type="AlphaFoldDB" id="A0A0P7BM80"/>
<proteinExistence type="predicted"/>
<keyword evidence="1" id="KW-0732">Signal</keyword>
<evidence type="ECO:0000313" key="2">
    <source>
        <dbReference type="EMBL" id="KPM48361.1"/>
    </source>
</evidence>
<sequence length="241" mass="28238">MSKKSIIYSFALLVLGALSARGQKEIISENQDLLWTRYHLTTHFSDRWKWVNEADNRVFLSSFHRAQFITHSHVHRTLGKNTEVALGFTYSNVNPPEPFETNPKSTSEYRPFQEFYFKQAMNDNRVKIQHRFRTEERFFNPANGVTNFNWRFRYQLALSYSINRVIEAKANEEIFINAGKNIIYNTFDASRFYGALAFKIGKPLTFEAGYLRSVQQLSTGNQFLKRDNIRLTLFHQIGPNS</sequence>
<protein>
    <recommendedName>
        <fullName evidence="4">Long-chain fatty acid transporter</fullName>
    </recommendedName>
</protein>